<sequence length="137" mass="15212">MTDYRLDDQIGFILRQVYQRHAVLFSDGLGEDLTPMQWAVLAKLAELGTSSQNLLGRLTAMDVATVKGVVERLSRRGLIETRPDEEDRRRLVLSLSASGEALYAQLVAKASAVTDLTLAPLDEAERSTLRSLLDKLR</sequence>
<dbReference type="PANTHER" id="PTHR33164">
    <property type="entry name" value="TRANSCRIPTIONAL REGULATOR, MARR FAMILY"/>
    <property type="match status" value="1"/>
</dbReference>
<comment type="caution">
    <text evidence="2">The sequence shown here is derived from an EMBL/GenBank/DDBJ whole genome shotgun (WGS) entry which is preliminary data.</text>
</comment>
<feature type="domain" description="HTH marR-type" evidence="1">
    <location>
        <begin position="7"/>
        <end position="137"/>
    </location>
</feature>
<dbReference type="Proteomes" id="UP000237682">
    <property type="component" value="Unassembled WGS sequence"/>
</dbReference>
<reference evidence="2 3" key="1">
    <citation type="submission" date="2018-02" db="EMBL/GenBank/DDBJ databases">
        <title>Whole genome sequencing of endophytic bacterium.</title>
        <authorList>
            <person name="Eedara R."/>
            <person name="Podile A.R."/>
        </authorList>
    </citation>
    <scope>NUCLEOTIDE SEQUENCE [LARGE SCALE GENOMIC DNA]</scope>
    <source>
        <strain evidence="2 3">RP1T</strain>
    </source>
</reference>
<dbReference type="SUPFAM" id="SSF46785">
    <property type="entry name" value="Winged helix' DNA-binding domain"/>
    <property type="match status" value="1"/>
</dbReference>
<dbReference type="EMBL" id="PUEJ01000007">
    <property type="protein sequence ID" value="PRH85850.1"/>
    <property type="molecule type" value="Genomic_DNA"/>
</dbReference>
<proteinExistence type="predicted"/>
<organism evidence="2 3">
    <name type="scientific">Labrys okinawensis</name>
    <dbReference type="NCBI Taxonomy" id="346911"/>
    <lineage>
        <taxon>Bacteria</taxon>
        <taxon>Pseudomonadati</taxon>
        <taxon>Pseudomonadota</taxon>
        <taxon>Alphaproteobacteria</taxon>
        <taxon>Hyphomicrobiales</taxon>
        <taxon>Xanthobacteraceae</taxon>
        <taxon>Labrys</taxon>
    </lineage>
</organism>
<name>A0A2S9Q961_9HYPH</name>
<dbReference type="Pfam" id="PF12802">
    <property type="entry name" value="MarR_2"/>
    <property type="match status" value="1"/>
</dbReference>
<dbReference type="SMART" id="SM00347">
    <property type="entry name" value="HTH_MARR"/>
    <property type="match status" value="1"/>
</dbReference>
<dbReference type="InterPro" id="IPR036390">
    <property type="entry name" value="WH_DNA-bd_sf"/>
</dbReference>
<gene>
    <name evidence="2" type="ORF">C5L14_20100</name>
</gene>
<dbReference type="InterPro" id="IPR036388">
    <property type="entry name" value="WH-like_DNA-bd_sf"/>
</dbReference>
<dbReference type="PROSITE" id="PS50995">
    <property type="entry name" value="HTH_MARR_2"/>
    <property type="match status" value="1"/>
</dbReference>
<evidence type="ECO:0000259" key="1">
    <source>
        <dbReference type="PROSITE" id="PS50995"/>
    </source>
</evidence>
<dbReference type="GO" id="GO:0006950">
    <property type="term" value="P:response to stress"/>
    <property type="evidence" value="ECO:0007669"/>
    <property type="project" value="TreeGrafter"/>
</dbReference>
<accession>A0A2S9Q961</accession>
<dbReference type="OrthoDB" id="9814496at2"/>
<dbReference type="GO" id="GO:0003700">
    <property type="term" value="F:DNA-binding transcription factor activity"/>
    <property type="evidence" value="ECO:0007669"/>
    <property type="project" value="InterPro"/>
</dbReference>
<dbReference type="AlphaFoldDB" id="A0A2S9Q961"/>
<protein>
    <submittedName>
        <fullName evidence="2">MarR family transcriptional regulator</fullName>
    </submittedName>
</protein>
<dbReference type="Gene3D" id="1.10.10.10">
    <property type="entry name" value="Winged helix-like DNA-binding domain superfamily/Winged helix DNA-binding domain"/>
    <property type="match status" value="1"/>
</dbReference>
<dbReference type="PANTHER" id="PTHR33164:SF95">
    <property type="entry name" value="TRANSCRIPTIONAL REGULATOR"/>
    <property type="match status" value="1"/>
</dbReference>
<keyword evidence="3" id="KW-1185">Reference proteome</keyword>
<evidence type="ECO:0000313" key="2">
    <source>
        <dbReference type="EMBL" id="PRH85850.1"/>
    </source>
</evidence>
<dbReference type="RefSeq" id="WP_105863846.1">
    <property type="nucleotide sequence ID" value="NZ_PUEJ01000007.1"/>
</dbReference>
<dbReference type="InterPro" id="IPR039422">
    <property type="entry name" value="MarR/SlyA-like"/>
</dbReference>
<dbReference type="InterPro" id="IPR000835">
    <property type="entry name" value="HTH_MarR-typ"/>
</dbReference>
<evidence type="ECO:0000313" key="3">
    <source>
        <dbReference type="Proteomes" id="UP000237682"/>
    </source>
</evidence>